<dbReference type="OrthoDB" id="1934936at2"/>
<protein>
    <recommendedName>
        <fullName evidence="2">beta-galactosidase</fullName>
        <ecNumber evidence="2">3.2.1.23</ecNumber>
    </recommendedName>
</protein>
<accession>A0A1M5CVD1</accession>
<evidence type="ECO:0000256" key="3">
    <source>
        <dbReference type="ARBA" id="ARBA00022801"/>
    </source>
</evidence>
<dbReference type="InterPro" id="IPR050347">
    <property type="entry name" value="Bact_Beta-galactosidase"/>
</dbReference>
<comment type="catalytic activity">
    <reaction evidence="1">
        <text>Hydrolysis of terminal non-reducing beta-D-galactose residues in beta-D-galactosides.</text>
        <dbReference type="EC" id="3.2.1.23"/>
    </reaction>
</comment>
<keyword evidence="3" id="KW-0378">Hydrolase</keyword>
<dbReference type="PANTHER" id="PTHR46323">
    <property type="entry name" value="BETA-GALACTOSIDASE"/>
    <property type="match status" value="1"/>
</dbReference>
<evidence type="ECO:0000256" key="1">
    <source>
        <dbReference type="ARBA" id="ARBA00001412"/>
    </source>
</evidence>
<dbReference type="GO" id="GO:0004565">
    <property type="term" value="F:beta-galactosidase activity"/>
    <property type="evidence" value="ECO:0007669"/>
    <property type="project" value="UniProtKB-EC"/>
</dbReference>
<proteinExistence type="predicted"/>
<dbReference type="InterPro" id="IPR011013">
    <property type="entry name" value="Gal_mutarotase_sf_dom"/>
</dbReference>
<dbReference type="InterPro" id="IPR014718">
    <property type="entry name" value="GH-type_carb-bd"/>
</dbReference>
<evidence type="ECO:0000259" key="5">
    <source>
        <dbReference type="SMART" id="SM01038"/>
    </source>
</evidence>
<dbReference type="EC" id="3.2.1.23" evidence="2"/>
<dbReference type="GO" id="GO:0009341">
    <property type="term" value="C:beta-galactosidase complex"/>
    <property type="evidence" value="ECO:0007669"/>
    <property type="project" value="InterPro"/>
</dbReference>
<feature type="domain" description="Beta galactosidase small chain/" evidence="5">
    <location>
        <begin position="18"/>
        <end position="317"/>
    </location>
</feature>
<dbReference type="RefSeq" id="WP_072854813.1">
    <property type="nucleotide sequence ID" value="NZ_FQVI01000047.1"/>
</dbReference>
<dbReference type="InterPro" id="IPR004199">
    <property type="entry name" value="B-gal_small/dom_5"/>
</dbReference>
<gene>
    <name evidence="6" type="ORF">SAMN02745158_04304</name>
</gene>
<dbReference type="SMART" id="SM01038">
    <property type="entry name" value="Bgal_small_N"/>
    <property type="match status" value="1"/>
</dbReference>
<keyword evidence="4" id="KW-0326">Glycosidase</keyword>
<name>A0A1M5CVD1_9CLOT</name>
<dbReference type="Gene3D" id="2.70.98.10">
    <property type="match status" value="1"/>
</dbReference>
<evidence type="ECO:0000313" key="7">
    <source>
        <dbReference type="Proteomes" id="UP000184245"/>
    </source>
</evidence>
<dbReference type="GO" id="GO:0030246">
    <property type="term" value="F:carbohydrate binding"/>
    <property type="evidence" value="ECO:0007669"/>
    <property type="project" value="InterPro"/>
</dbReference>
<dbReference type="EMBL" id="FQVI01000047">
    <property type="protein sequence ID" value="SHF58567.1"/>
    <property type="molecule type" value="Genomic_DNA"/>
</dbReference>
<keyword evidence="7" id="KW-1185">Reference proteome</keyword>
<dbReference type="Pfam" id="PF02929">
    <property type="entry name" value="Bgal_small_N"/>
    <property type="match status" value="1"/>
</dbReference>
<organism evidence="6 7">
    <name type="scientific">Lactonifactor longoviformis DSM 17459</name>
    <dbReference type="NCBI Taxonomy" id="1122155"/>
    <lineage>
        <taxon>Bacteria</taxon>
        <taxon>Bacillati</taxon>
        <taxon>Bacillota</taxon>
        <taxon>Clostridia</taxon>
        <taxon>Eubacteriales</taxon>
        <taxon>Clostridiaceae</taxon>
        <taxon>Lactonifactor</taxon>
    </lineage>
</organism>
<sequence>MANIGEKLDIIYGDATLGVRGHGFHYIFSYLTGGLESMVIQGKEWLYRTPRPTFWRASTDNDRGNGFCTSSGIWLSADMFMNCIRYEVWTDGKMEKRITAPGNNHFTGKEKARVVKAIFVYETITVPAAAVEVSYQIEETGKITVRVHYCGQNGLPELPVFGMRFVMPTKAVGYRYKGLSGETYPDRMDGAKQGVYYIRGLPVTQYLVPQDCGVHMETEWVEIYRNKTQDNSMKNTTVSGVRFSALGHKFAFSCLPFTAEELENATHQEELPLPRRTVVSILGAVRGLGGIDSWGYEPEPVYHIDAAKDINYSFQITAAE</sequence>
<dbReference type="STRING" id="1122155.SAMN02745158_04304"/>
<reference evidence="6 7" key="1">
    <citation type="submission" date="2016-11" db="EMBL/GenBank/DDBJ databases">
        <authorList>
            <person name="Jaros S."/>
            <person name="Januszkiewicz K."/>
            <person name="Wedrychowicz H."/>
        </authorList>
    </citation>
    <scope>NUCLEOTIDE SEQUENCE [LARGE SCALE GENOMIC DNA]</scope>
    <source>
        <strain evidence="6 7">DSM 17459</strain>
    </source>
</reference>
<dbReference type="PANTHER" id="PTHR46323:SF2">
    <property type="entry name" value="BETA-GALACTOSIDASE"/>
    <property type="match status" value="1"/>
</dbReference>
<dbReference type="SUPFAM" id="SSF74650">
    <property type="entry name" value="Galactose mutarotase-like"/>
    <property type="match status" value="1"/>
</dbReference>
<dbReference type="GO" id="GO:0005990">
    <property type="term" value="P:lactose catabolic process"/>
    <property type="evidence" value="ECO:0007669"/>
    <property type="project" value="TreeGrafter"/>
</dbReference>
<evidence type="ECO:0000313" key="6">
    <source>
        <dbReference type="EMBL" id="SHF58567.1"/>
    </source>
</evidence>
<dbReference type="AlphaFoldDB" id="A0A1M5CVD1"/>
<evidence type="ECO:0000256" key="4">
    <source>
        <dbReference type="ARBA" id="ARBA00023295"/>
    </source>
</evidence>
<dbReference type="Proteomes" id="UP000184245">
    <property type="component" value="Unassembled WGS sequence"/>
</dbReference>
<evidence type="ECO:0000256" key="2">
    <source>
        <dbReference type="ARBA" id="ARBA00012756"/>
    </source>
</evidence>